<dbReference type="EMBL" id="BMAR01000036">
    <property type="protein sequence ID" value="GFR50270.1"/>
    <property type="molecule type" value="Genomic_DNA"/>
</dbReference>
<evidence type="ECO:0000313" key="3">
    <source>
        <dbReference type="Proteomes" id="UP001054857"/>
    </source>
</evidence>
<feature type="region of interest" description="Disordered" evidence="1">
    <location>
        <begin position="614"/>
        <end position="703"/>
    </location>
</feature>
<feature type="non-terminal residue" evidence="2">
    <location>
        <position position="861"/>
    </location>
</feature>
<proteinExistence type="predicted"/>
<organism evidence="2 3">
    <name type="scientific">Astrephomene gubernaculifera</name>
    <dbReference type="NCBI Taxonomy" id="47775"/>
    <lineage>
        <taxon>Eukaryota</taxon>
        <taxon>Viridiplantae</taxon>
        <taxon>Chlorophyta</taxon>
        <taxon>core chlorophytes</taxon>
        <taxon>Chlorophyceae</taxon>
        <taxon>CS clade</taxon>
        <taxon>Chlamydomonadales</taxon>
        <taxon>Astrephomenaceae</taxon>
        <taxon>Astrephomene</taxon>
    </lineage>
</organism>
<dbReference type="Proteomes" id="UP001054857">
    <property type="component" value="Unassembled WGS sequence"/>
</dbReference>
<keyword evidence="3" id="KW-1185">Reference proteome</keyword>
<reference evidence="2 3" key="1">
    <citation type="journal article" date="2021" name="Sci. Rep.">
        <title>Genome sequencing of the multicellular alga Astrephomene provides insights into convergent evolution of germ-soma differentiation.</title>
        <authorList>
            <person name="Yamashita S."/>
            <person name="Yamamoto K."/>
            <person name="Matsuzaki R."/>
            <person name="Suzuki S."/>
            <person name="Yamaguchi H."/>
            <person name="Hirooka S."/>
            <person name="Minakuchi Y."/>
            <person name="Miyagishima S."/>
            <person name="Kawachi M."/>
            <person name="Toyoda A."/>
            <person name="Nozaki H."/>
        </authorList>
    </citation>
    <scope>NUCLEOTIDE SEQUENCE [LARGE SCALE GENOMIC DNA]</scope>
    <source>
        <strain evidence="2 3">NIES-4017</strain>
    </source>
</reference>
<evidence type="ECO:0000313" key="2">
    <source>
        <dbReference type="EMBL" id="GFR50270.1"/>
    </source>
</evidence>
<comment type="caution">
    <text evidence="2">The sequence shown here is derived from an EMBL/GenBank/DDBJ whole genome shotgun (WGS) entry which is preliminary data.</text>
</comment>
<accession>A0AAD3HRT5</accession>
<gene>
    <name evidence="2" type="ORF">Agub_g12457</name>
</gene>
<protein>
    <submittedName>
        <fullName evidence="2">Uncharacterized protein</fullName>
    </submittedName>
</protein>
<feature type="compositionally biased region" description="Low complexity" evidence="1">
    <location>
        <begin position="646"/>
        <end position="703"/>
    </location>
</feature>
<evidence type="ECO:0000256" key="1">
    <source>
        <dbReference type="SAM" id="MobiDB-lite"/>
    </source>
</evidence>
<feature type="region of interest" description="Disordered" evidence="1">
    <location>
        <begin position="160"/>
        <end position="179"/>
    </location>
</feature>
<dbReference type="AlphaFoldDB" id="A0AAD3HRT5"/>
<sequence length="861" mass="92190">MRLPPATLDRFAALTVERCKKIACAAGTSLGRAFINTKLSLAHIECFAKELDKTDKAAYEFEGLAAAFLLNPDFLKALLILFTTALNRMCVEHPDSDISRSYGRLACKSARVARALLDMSSAHPMPRAAAFAFADKLLTTQLLTRCTHCLAHAGKQLQSHSGAATKTRETGAEAEPTASTWPTGFQAALDMVTAVGDILEALTAAAFDALADSSREQQHINGFVRRFAVALHDSKLLEHAAKLELQTCEVDDDMSMEGIQADQISTTMCTTVRGAIALLEDCKRYNETAAVAALEDALCGRCTHYFMLVKGLAALCKADGGSSYGTPTNLMRVTNYQDDEDGKLRLDKDVFLGLLTALELSTRGKAAPPPGWDAACGVAARVWRLVLESARVWASKAKQAHGGVSASECYEEVEMVLMRNDVGTVAMYALEIMACVLSAKPSKSKWMRWAETFWALAAASMPNALRWASKLDRDWVCRRLLLELRSPAAFLTCVTGPLPSTPPPMLAAALAGGMLPCLERLLRRAGEATKCPEADFLIGLLAEDKGDPSLFLSLLAYGEPRQVAALVASMAKVLRRLAGTSDGVALDAASLDNPFTFALIRTTSNAIARLEVAAAQKPPQREQLQREGATLDQEQRQAATGEEEPQAPQLLAGPSPQQQPAAPSPQQQLAGPSPQQQPAGPSPQQQPAGPSPQQQPAGPSPQQQLAALLPSLACGWLPPLASIARSLLEDLADQPPALSLRLDDDMRLKLVRVMGAVENWLRILRFAPAPLCAALEDPATAEVTAMDTTSDAVSSPGLSWVRQLLLREVHMVELVGAGLRTTPHLVGVGGIFPATFIARTCCEVASAFPQEVRRAAAAARA</sequence>
<name>A0AAD3HRT5_9CHLO</name>